<protein>
    <recommendedName>
        <fullName evidence="3">Cytoplasmic tRNA 2-thiolation protein 2</fullName>
    </recommendedName>
</protein>
<dbReference type="AlphaFoldDB" id="A0A060T5X9"/>
<organism evidence="4">
    <name type="scientific">Blastobotrys adeninivorans</name>
    <name type="common">Yeast</name>
    <name type="synonym">Arxula adeninivorans</name>
    <dbReference type="NCBI Taxonomy" id="409370"/>
    <lineage>
        <taxon>Eukaryota</taxon>
        <taxon>Fungi</taxon>
        <taxon>Dikarya</taxon>
        <taxon>Ascomycota</taxon>
        <taxon>Saccharomycotina</taxon>
        <taxon>Dipodascomycetes</taxon>
        <taxon>Dipodascales</taxon>
        <taxon>Trichomonascaceae</taxon>
        <taxon>Blastobotrys</taxon>
    </lineage>
</organism>
<dbReference type="PANTHER" id="PTHR20882:SF14">
    <property type="entry name" value="CYTOPLASMIC TRNA 2-THIOLATION PROTEIN 2"/>
    <property type="match status" value="1"/>
</dbReference>
<reference evidence="4" key="2">
    <citation type="submission" date="2014-06" db="EMBL/GenBank/DDBJ databases">
        <title>The complete genome of Blastobotrys (Arxula) adeninivorans LS3 - a yeast of biotechnological interest.</title>
        <authorList>
            <person name="Kunze G."/>
            <person name="Gaillardin C."/>
            <person name="Czernicka M."/>
            <person name="Durrens P."/>
            <person name="Martin T."/>
            <person name="Boer E."/>
            <person name="Gabaldon T."/>
            <person name="Cruz J."/>
            <person name="Talla E."/>
            <person name="Marck C."/>
            <person name="Goffeau A."/>
            <person name="Barbe V."/>
            <person name="Baret P."/>
            <person name="Baronian K."/>
            <person name="Beier S."/>
            <person name="Bleykasten C."/>
            <person name="Bode R."/>
            <person name="Casaregola S."/>
            <person name="Despons L."/>
            <person name="Fairhead C."/>
            <person name="Giersberg M."/>
            <person name="Gierski P."/>
            <person name="Hahnel U."/>
            <person name="Hartmann A."/>
            <person name="Jankowska D."/>
            <person name="Jubin C."/>
            <person name="Jung P."/>
            <person name="Lafontaine I."/>
            <person name="Leh-Louis V."/>
            <person name="Lemaire M."/>
            <person name="Marcet-Houben M."/>
            <person name="Mascher M."/>
            <person name="Morel G."/>
            <person name="Richard G.-F."/>
            <person name="Riechen J."/>
            <person name="Sacerdot C."/>
            <person name="Sarkar A."/>
            <person name="Savel G."/>
            <person name="Schacherer J."/>
            <person name="Sherman D."/>
            <person name="Straub M.-L."/>
            <person name="Stein N."/>
            <person name="Thierry A."/>
            <person name="Trautwein-Schult A."/>
            <person name="Westhof E."/>
            <person name="Worch S."/>
            <person name="Dujon B."/>
            <person name="Souciet J.-L."/>
            <person name="Wincker P."/>
            <person name="Scholz U."/>
            <person name="Neuveglise N."/>
        </authorList>
    </citation>
    <scope>NUCLEOTIDE SEQUENCE</scope>
    <source>
        <strain evidence="4">LS3</strain>
    </source>
</reference>
<proteinExistence type="inferred from homology"/>
<reference evidence="4" key="1">
    <citation type="submission" date="2014-02" db="EMBL/GenBank/DDBJ databases">
        <authorList>
            <person name="Genoscope - CEA"/>
        </authorList>
    </citation>
    <scope>NUCLEOTIDE SEQUENCE</scope>
    <source>
        <strain evidence="4">LS3</strain>
    </source>
</reference>
<gene>
    <name evidence="3" type="primary">NCS2</name>
    <name evidence="3" type="synonym">CTU2</name>
    <name evidence="4" type="ORF">GNLVRS02_ARAD1C15862g</name>
</gene>
<comment type="function">
    <text evidence="3">Plays a central role in 2-thiolation of mcm(5)S(2)U at tRNA wobble positions of tRNA(Lys), tRNA(Glu) and tRNA(Gln). May act by forming a heterodimer with NCS6 that ligates sulfur from thiocarboxylated URM1 onto the uridine of tRNAs at wobble position. Prior mcm(5) tRNA modification by the elongator complex is required for 2-thiolation. May also be involved in protein urmylation.</text>
</comment>
<dbReference type="InterPro" id="IPR014729">
    <property type="entry name" value="Rossmann-like_a/b/a_fold"/>
</dbReference>
<sequence length="341" mass="38648">MTVTMDQCKRCGDAAVTSSRGEHFCRACFIKFVQFRHRKQLEKFKVDYSEPRPPDQHIMLALSLGQSSIALLDMCMDLIRLQKSTHRGRQGFYLHAIHVCGSEDEEAKQRLDKVRERYPELESLELVALDYSKATEGISSINRTSTQDITWLLQKQAIEEAAQKHGCQTTIYGHCQTRLAQLVLSLTAKGRGRSIVDEVEAHCPIREVLYTEVGEYNKLKQVEDLILPEAPIPATTKLQSVDDLVHQYFLSVEKEYPSVVSTVVRTASKLQKPGNGGQEKCIICEQPIENRDWLEHITVNGPETAGQDLCYGCMVMLKGTNTRPRYSKDLVLQEFALDNDN</sequence>
<dbReference type="PANTHER" id="PTHR20882">
    <property type="entry name" value="CYTOPLASMIC TRNA 2-THIOLATION PROTEIN 2"/>
    <property type="match status" value="1"/>
</dbReference>
<dbReference type="PhylomeDB" id="A0A060T5X9"/>
<comment type="subcellular location">
    <subcellularLocation>
        <location evidence="3">Cytoplasm</location>
    </subcellularLocation>
</comment>
<dbReference type="GO" id="GO:0000049">
    <property type="term" value="F:tRNA binding"/>
    <property type="evidence" value="ECO:0007669"/>
    <property type="project" value="InterPro"/>
</dbReference>
<dbReference type="InterPro" id="IPR019407">
    <property type="entry name" value="CTU2"/>
</dbReference>
<evidence type="ECO:0000256" key="3">
    <source>
        <dbReference type="HAMAP-Rule" id="MF_03054"/>
    </source>
</evidence>
<comment type="pathway">
    <text evidence="3">tRNA modification; 5-methoxycarbonylmethyl-2-thiouridine-tRNA biosynthesis.</text>
</comment>
<dbReference type="GO" id="GO:0005829">
    <property type="term" value="C:cytosol"/>
    <property type="evidence" value="ECO:0007669"/>
    <property type="project" value="TreeGrafter"/>
</dbReference>
<dbReference type="UniPathway" id="UPA00988"/>
<evidence type="ECO:0000256" key="2">
    <source>
        <dbReference type="ARBA" id="ARBA00022694"/>
    </source>
</evidence>
<dbReference type="HAMAP" id="MF_03054">
    <property type="entry name" value="CTU2"/>
    <property type="match status" value="1"/>
</dbReference>
<name>A0A060T5X9_BLAAD</name>
<dbReference type="GO" id="GO:0016779">
    <property type="term" value="F:nucleotidyltransferase activity"/>
    <property type="evidence" value="ECO:0007669"/>
    <property type="project" value="UniProtKB-UniRule"/>
</dbReference>
<dbReference type="Pfam" id="PF10288">
    <property type="entry name" value="CTU2"/>
    <property type="match status" value="1"/>
</dbReference>
<accession>A0A060T5X9</accession>
<dbReference type="Gene3D" id="3.40.50.620">
    <property type="entry name" value="HUPs"/>
    <property type="match status" value="1"/>
</dbReference>
<dbReference type="SUPFAM" id="SSF52402">
    <property type="entry name" value="Adenine nucleotide alpha hydrolases-like"/>
    <property type="match status" value="1"/>
</dbReference>
<keyword evidence="1 3" id="KW-0963">Cytoplasm</keyword>
<dbReference type="GO" id="GO:0032447">
    <property type="term" value="P:protein urmylation"/>
    <property type="evidence" value="ECO:0007669"/>
    <property type="project" value="UniProtKB-UniRule"/>
</dbReference>
<comment type="similarity">
    <text evidence="3">Belongs to the CTU2/NCS2 family.</text>
</comment>
<dbReference type="GO" id="GO:0016783">
    <property type="term" value="F:sulfurtransferase activity"/>
    <property type="evidence" value="ECO:0007669"/>
    <property type="project" value="TreeGrafter"/>
</dbReference>
<dbReference type="EMBL" id="HG937693">
    <property type="protein sequence ID" value="CDP34586.1"/>
    <property type="molecule type" value="Genomic_DNA"/>
</dbReference>
<evidence type="ECO:0000313" key="4">
    <source>
        <dbReference type="EMBL" id="CDP34586.1"/>
    </source>
</evidence>
<dbReference type="GO" id="GO:0002143">
    <property type="term" value="P:tRNA wobble position uridine thiolation"/>
    <property type="evidence" value="ECO:0007669"/>
    <property type="project" value="TreeGrafter"/>
</dbReference>
<keyword evidence="2 3" id="KW-0819">tRNA processing</keyword>
<evidence type="ECO:0000256" key="1">
    <source>
        <dbReference type="ARBA" id="ARBA00022490"/>
    </source>
</evidence>